<dbReference type="Proteomes" id="UP000248014">
    <property type="component" value="Unassembled WGS sequence"/>
</dbReference>
<dbReference type="InterPro" id="IPR009875">
    <property type="entry name" value="PilZ_domain"/>
</dbReference>
<dbReference type="AlphaFoldDB" id="A0A2V3VBT5"/>
<name>A0A2V3VBT5_9SPHN</name>
<dbReference type="Pfam" id="PF07238">
    <property type="entry name" value="PilZ"/>
    <property type="match status" value="1"/>
</dbReference>
<evidence type="ECO:0000259" key="1">
    <source>
        <dbReference type="Pfam" id="PF07238"/>
    </source>
</evidence>
<evidence type="ECO:0000313" key="2">
    <source>
        <dbReference type="EMBL" id="PXW79040.1"/>
    </source>
</evidence>
<accession>A0A2V3VBT5</accession>
<keyword evidence="3" id="KW-1185">Reference proteome</keyword>
<proteinExistence type="predicted"/>
<dbReference type="GO" id="GO:0035438">
    <property type="term" value="F:cyclic-di-GMP binding"/>
    <property type="evidence" value="ECO:0007669"/>
    <property type="project" value="InterPro"/>
</dbReference>
<sequence>MSFGKKGLTDSTFDAPLKSDATMPEREPRVHRLMKVTVFHERFGSADGVIRDISSGGIGGRCAAPLFPGDVVEIDRPGLGRFEAEVRWVRNGQFGAQLTSDMRIDTRQVESLSFNNSNWDSKVNKPLENHVFTRFRPMQNTYRPTISLARRDK</sequence>
<dbReference type="EMBL" id="QJJM01000001">
    <property type="protein sequence ID" value="PXW79040.1"/>
    <property type="molecule type" value="Genomic_DNA"/>
</dbReference>
<gene>
    <name evidence="2" type="ORF">C7451_101102</name>
</gene>
<evidence type="ECO:0000313" key="3">
    <source>
        <dbReference type="Proteomes" id="UP000248014"/>
    </source>
</evidence>
<reference evidence="2 3" key="1">
    <citation type="submission" date="2018-05" db="EMBL/GenBank/DDBJ databases">
        <title>Genomic Encyclopedia of Type Strains, Phase IV (KMG-IV): sequencing the most valuable type-strain genomes for metagenomic binning, comparative biology and taxonomic classification.</title>
        <authorList>
            <person name="Goeker M."/>
        </authorList>
    </citation>
    <scope>NUCLEOTIDE SEQUENCE [LARGE SCALE GENOMIC DNA]</scope>
    <source>
        <strain evidence="2 3">DSM 3183</strain>
    </source>
</reference>
<organism evidence="2 3">
    <name type="scientific">Blastomonas natatoria</name>
    <dbReference type="NCBI Taxonomy" id="34015"/>
    <lineage>
        <taxon>Bacteria</taxon>
        <taxon>Pseudomonadati</taxon>
        <taxon>Pseudomonadota</taxon>
        <taxon>Alphaproteobacteria</taxon>
        <taxon>Sphingomonadales</taxon>
        <taxon>Sphingomonadaceae</taxon>
        <taxon>Blastomonas</taxon>
    </lineage>
</organism>
<dbReference type="OrthoDB" id="9806898at2"/>
<dbReference type="RefSeq" id="WP_110297026.1">
    <property type="nucleotide sequence ID" value="NZ_QJJM01000001.1"/>
</dbReference>
<protein>
    <submittedName>
        <fullName evidence="2">PilZ domain-containing protein</fullName>
    </submittedName>
</protein>
<comment type="caution">
    <text evidence="2">The sequence shown here is derived from an EMBL/GenBank/DDBJ whole genome shotgun (WGS) entry which is preliminary data.</text>
</comment>
<feature type="domain" description="PilZ" evidence="1">
    <location>
        <begin position="26"/>
        <end position="108"/>
    </location>
</feature>